<dbReference type="Pfam" id="PF09668">
    <property type="entry name" value="Asp_protease"/>
    <property type="match status" value="1"/>
</dbReference>
<evidence type="ECO:0000256" key="2">
    <source>
        <dbReference type="ARBA" id="ARBA00022670"/>
    </source>
</evidence>
<feature type="compositionally biased region" description="Basic and acidic residues" evidence="6">
    <location>
        <begin position="245"/>
        <end position="272"/>
    </location>
</feature>
<feature type="compositionally biased region" description="Low complexity" evidence="6">
    <location>
        <begin position="273"/>
        <end position="298"/>
    </location>
</feature>
<comment type="caution">
    <text evidence="9">The sequence shown here is derived from an EMBL/GenBank/DDBJ whole genome shotgun (WGS) entry which is preliminary data.</text>
</comment>
<feature type="domain" description="UBA" evidence="7">
    <location>
        <begin position="315"/>
        <end position="356"/>
    </location>
</feature>
<evidence type="ECO:0000259" key="8">
    <source>
        <dbReference type="PROSITE" id="PS50175"/>
    </source>
</evidence>
<dbReference type="InterPro" id="IPR019103">
    <property type="entry name" value="Peptidase_aspartic_DDI1-type"/>
</dbReference>
<dbReference type="Gene3D" id="2.40.70.10">
    <property type="entry name" value="Acid Proteases"/>
    <property type="match status" value="1"/>
</dbReference>
<evidence type="ECO:0000256" key="3">
    <source>
        <dbReference type="ARBA" id="ARBA00022750"/>
    </source>
</evidence>
<dbReference type="PROSITE" id="PS50030">
    <property type="entry name" value="UBA"/>
    <property type="match status" value="1"/>
</dbReference>
<keyword evidence="3" id="KW-0064">Aspartyl protease</keyword>
<dbReference type="EMBL" id="LSYV01000035">
    <property type="protein sequence ID" value="KXZ47554.1"/>
    <property type="molecule type" value="Genomic_DNA"/>
</dbReference>
<evidence type="ECO:0000256" key="4">
    <source>
        <dbReference type="ARBA" id="ARBA00022801"/>
    </source>
</evidence>
<dbReference type="InterPro" id="IPR009060">
    <property type="entry name" value="UBA-like_sf"/>
</dbReference>
<dbReference type="Proteomes" id="UP000075714">
    <property type="component" value="Unassembled WGS sequence"/>
</dbReference>
<dbReference type="SUPFAM" id="SSF50630">
    <property type="entry name" value="Acid proteases"/>
    <property type="match status" value="1"/>
</dbReference>
<dbReference type="InterPro" id="IPR015940">
    <property type="entry name" value="UBA"/>
</dbReference>
<reference evidence="10" key="1">
    <citation type="journal article" date="2016" name="Nat. Commun.">
        <title>The Gonium pectorale genome demonstrates co-option of cell cycle regulation during the evolution of multicellularity.</title>
        <authorList>
            <person name="Hanschen E.R."/>
            <person name="Marriage T.N."/>
            <person name="Ferris P.J."/>
            <person name="Hamaji T."/>
            <person name="Toyoda A."/>
            <person name="Fujiyama A."/>
            <person name="Neme R."/>
            <person name="Noguchi H."/>
            <person name="Minakuchi Y."/>
            <person name="Suzuki M."/>
            <person name="Kawai-Toyooka H."/>
            <person name="Smith D.R."/>
            <person name="Sparks H."/>
            <person name="Anderson J."/>
            <person name="Bakaric R."/>
            <person name="Luria V."/>
            <person name="Karger A."/>
            <person name="Kirschner M.W."/>
            <person name="Durand P.M."/>
            <person name="Michod R.E."/>
            <person name="Nozaki H."/>
            <person name="Olson B.J."/>
        </authorList>
    </citation>
    <scope>NUCLEOTIDE SEQUENCE [LARGE SCALE GENOMIC DNA]</scope>
    <source>
        <strain evidence="10">NIES-2863</strain>
    </source>
</reference>
<keyword evidence="4" id="KW-0378">Hydrolase</keyword>
<dbReference type="PANTHER" id="PTHR12917:SF1">
    <property type="entry name" value="AT13091P"/>
    <property type="match status" value="1"/>
</dbReference>
<dbReference type="Gene3D" id="1.10.8.10">
    <property type="entry name" value="DNA helicase RuvA subunit, C-terminal domain"/>
    <property type="match status" value="1"/>
</dbReference>
<dbReference type="SUPFAM" id="SSF46934">
    <property type="entry name" value="UBA-like"/>
    <property type="match status" value="1"/>
</dbReference>
<evidence type="ECO:0000313" key="10">
    <source>
        <dbReference type="Proteomes" id="UP000075714"/>
    </source>
</evidence>
<keyword evidence="10" id="KW-1185">Reference proteome</keyword>
<feature type="coiled-coil region" evidence="5">
    <location>
        <begin position="48"/>
        <end position="75"/>
    </location>
</feature>
<dbReference type="InterPro" id="IPR001995">
    <property type="entry name" value="Peptidase_A2_cat"/>
</dbReference>
<dbReference type="GO" id="GO:0006508">
    <property type="term" value="P:proteolysis"/>
    <property type="evidence" value="ECO:0007669"/>
    <property type="project" value="UniProtKB-KW"/>
</dbReference>
<gene>
    <name evidence="9" type="ORF">GPECTOR_34g713</name>
</gene>
<dbReference type="InterPro" id="IPR021109">
    <property type="entry name" value="Peptidase_aspartic_dom_sf"/>
</dbReference>
<dbReference type="GO" id="GO:0004190">
    <property type="term" value="F:aspartic-type endopeptidase activity"/>
    <property type="evidence" value="ECO:0007669"/>
    <property type="project" value="UniProtKB-KW"/>
</dbReference>
<dbReference type="PANTHER" id="PTHR12917">
    <property type="entry name" value="ASPARTYL PROTEASE DDI-RELATED"/>
    <property type="match status" value="1"/>
</dbReference>
<dbReference type="SMART" id="SM00165">
    <property type="entry name" value="UBA"/>
    <property type="match status" value="1"/>
</dbReference>
<name>A0A150GCI5_GONPE</name>
<organism evidence="9 10">
    <name type="scientific">Gonium pectorale</name>
    <name type="common">Green alga</name>
    <dbReference type="NCBI Taxonomy" id="33097"/>
    <lineage>
        <taxon>Eukaryota</taxon>
        <taxon>Viridiplantae</taxon>
        <taxon>Chlorophyta</taxon>
        <taxon>core chlorophytes</taxon>
        <taxon>Chlorophyceae</taxon>
        <taxon>CS clade</taxon>
        <taxon>Chlamydomonadales</taxon>
        <taxon>Volvocaceae</taxon>
        <taxon>Gonium</taxon>
    </lineage>
</organism>
<dbReference type="AlphaFoldDB" id="A0A150GCI5"/>
<keyword evidence="5" id="KW-0175">Coiled coil</keyword>
<evidence type="ECO:0000259" key="7">
    <source>
        <dbReference type="PROSITE" id="PS50030"/>
    </source>
</evidence>
<dbReference type="Pfam" id="PF00627">
    <property type="entry name" value="UBA"/>
    <property type="match status" value="1"/>
</dbReference>
<dbReference type="CDD" id="cd14309">
    <property type="entry name" value="UBA_scDdi1_like"/>
    <property type="match status" value="1"/>
</dbReference>
<dbReference type="PROSITE" id="PS50175">
    <property type="entry name" value="ASP_PROT_RETROV"/>
    <property type="match status" value="1"/>
</dbReference>
<feature type="region of interest" description="Disordered" evidence="6">
    <location>
        <begin position="245"/>
        <end position="314"/>
    </location>
</feature>
<evidence type="ECO:0000256" key="5">
    <source>
        <dbReference type="SAM" id="Coils"/>
    </source>
</evidence>
<dbReference type="STRING" id="33097.A0A150GCI5"/>
<dbReference type="CDD" id="cd05479">
    <property type="entry name" value="RP_DDI"/>
    <property type="match status" value="1"/>
</dbReference>
<evidence type="ECO:0000313" key="9">
    <source>
        <dbReference type="EMBL" id="KXZ47554.1"/>
    </source>
</evidence>
<keyword evidence="2" id="KW-0645">Protease</keyword>
<comment type="similarity">
    <text evidence="1">Belongs to the DDI1 family.</text>
</comment>
<dbReference type="OrthoDB" id="1047367at2759"/>
<sequence>MQRNPDGSLVNPAAAIQALKSDRNTMDHFRSHAPKLYDAIMNDNVAALQEELRRAHKLQNDNDAELERLYQMQEEDPFNPELQAKIEDAIRRKNIDENYEAAMEHNPENFIQVHMLYVDMEVNGVHVKAFIDSGAQMTIMTAAFAEKCHLTRLMDERFKGMAVGVGSSRILGKIHQAKMKVGDQVVTTAITVLEQKTGPQFIFGLDMLRRHQCCVDLAKNVLRIGSCGVELPFLAESQIPKDFSEHVEDVSEAEANRRMESDAAAAKDKMDTDAPAAASGQPAQAPAPAAQPAAAPRPAAQPAPQVPPSTAGSVAADNEAKIAQLMALGADRNTAVQALHAAGGNVDMAASFMFDM</sequence>
<protein>
    <recommendedName>
        <fullName evidence="11">UBA domain-containing protein</fullName>
    </recommendedName>
</protein>
<feature type="domain" description="Peptidase A2" evidence="8">
    <location>
        <begin position="127"/>
        <end position="207"/>
    </location>
</feature>
<proteinExistence type="inferred from homology"/>
<accession>A0A150GCI5</accession>
<evidence type="ECO:0000256" key="6">
    <source>
        <dbReference type="SAM" id="MobiDB-lite"/>
    </source>
</evidence>
<evidence type="ECO:0000256" key="1">
    <source>
        <dbReference type="ARBA" id="ARBA00009136"/>
    </source>
</evidence>
<evidence type="ECO:0008006" key="11">
    <source>
        <dbReference type="Google" id="ProtNLM"/>
    </source>
</evidence>